<dbReference type="EMBL" id="JAFBDR010000007">
    <property type="protein sequence ID" value="MBM7571108.1"/>
    <property type="molecule type" value="Genomic_DNA"/>
</dbReference>
<keyword evidence="4" id="KW-0720">Serine protease</keyword>
<dbReference type="EC" id="3.4.21.107" evidence="8"/>
<keyword evidence="6" id="KW-1133">Transmembrane helix</keyword>
<dbReference type="CDD" id="cd06781">
    <property type="entry name" value="cpPDZ_BsHtra-like"/>
    <property type="match status" value="1"/>
</dbReference>
<evidence type="ECO:0000313" key="9">
    <source>
        <dbReference type="Proteomes" id="UP001296943"/>
    </source>
</evidence>
<dbReference type="PANTHER" id="PTHR43343:SF3">
    <property type="entry name" value="PROTEASE DO-LIKE 8, CHLOROPLASTIC"/>
    <property type="match status" value="1"/>
</dbReference>
<dbReference type="SMART" id="SM00228">
    <property type="entry name" value="PDZ"/>
    <property type="match status" value="1"/>
</dbReference>
<keyword evidence="6" id="KW-0472">Membrane</keyword>
<dbReference type="Gene3D" id="2.40.10.10">
    <property type="entry name" value="Trypsin-like serine proteases"/>
    <property type="match status" value="2"/>
</dbReference>
<evidence type="ECO:0000256" key="2">
    <source>
        <dbReference type="ARBA" id="ARBA00022670"/>
    </source>
</evidence>
<evidence type="ECO:0000256" key="1">
    <source>
        <dbReference type="ARBA" id="ARBA00010541"/>
    </source>
</evidence>
<protein>
    <submittedName>
        <fullName evidence="8">Serine protease Do</fullName>
        <ecNumber evidence="8">3.4.21.107</ecNumber>
    </submittedName>
</protein>
<dbReference type="Proteomes" id="UP001296943">
    <property type="component" value="Unassembled WGS sequence"/>
</dbReference>
<dbReference type="SUPFAM" id="SSF50494">
    <property type="entry name" value="Trypsin-like serine proteases"/>
    <property type="match status" value="1"/>
</dbReference>
<dbReference type="PRINTS" id="PR00834">
    <property type="entry name" value="PROTEASES2C"/>
</dbReference>
<dbReference type="InterPro" id="IPR001940">
    <property type="entry name" value="Peptidase_S1C"/>
</dbReference>
<dbReference type="Gene3D" id="2.30.42.10">
    <property type="match status" value="1"/>
</dbReference>
<name>A0ABS2MYW1_9BACI</name>
<feature type="domain" description="PDZ" evidence="7">
    <location>
        <begin position="347"/>
        <end position="402"/>
    </location>
</feature>
<feature type="region of interest" description="Disordered" evidence="5">
    <location>
        <begin position="84"/>
        <end position="115"/>
    </location>
</feature>
<feature type="compositionally biased region" description="Basic and acidic residues" evidence="5">
    <location>
        <begin position="1"/>
        <end position="32"/>
    </location>
</feature>
<evidence type="ECO:0000256" key="6">
    <source>
        <dbReference type="SAM" id="Phobius"/>
    </source>
</evidence>
<feature type="transmembrane region" description="Helical" evidence="6">
    <location>
        <begin position="53"/>
        <end position="79"/>
    </location>
</feature>
<dbReference type="Pfam" id="PF13180">
    <property type="entry name" value="PDZ_2"/>
    <property type="match status" value="1"/>
</dbReference>
<dbReference type="InterPro" id="IPR001478">
    <property type="entry name" value="PDZ"/>
</dbReference>
<feature type="compositionally biased region" description="Polar residues" evidence="5">
    <location>
        <begin position="97"/>
        <end position="115"/>
    </location>
</feature>
<dbReference type="RefSeq" id="WP_204498519.1">
    <property type="nucleotide sequence ID" value="NZ_JAFBDR010000007.1"/>
</dbReference>
<dbReference type="GO" id="GO:0008233">
    <property type="term" value="F:peptidase activity"/>
    <property type="evidence" value="ECO:0007669"/>
    <property type="project" value="UniProtKB-KW"/>
</dbReference>
<proteinExistence type="inferred from homology"/>
<keyword evidence="3 8" id="KW-0378">Hydrolase</keyword>
<evidence type="ECO:0000259" key="7">
    <source>
        <dbReference type="PROSITE" id="PS50106"/>
    </source>
</evidence>
<dbReference type="PANTHER" id="PTHR43343">
    <property type="entry name" value="PEPTIDASE S12"/>
    <property type="match status" value="1"/>
</dbReference>
<gene>
    <name evidence="8" type="ORF">JOC48_001591</name>
</gene>
<keyword evidence="2 8" id="KW-0645">Protease</keyword>
<sequence>MTYHDNQHNYHSTEENAFEKNNTEVSSERHQENQTITQQPQTRNNQQKQINKLALFISGLTGGLVVAAVGCLLLFTGMLPTQVENTSQPESEPVSGTGENNTTQSETIIPTATSQNYGNTLTSTLEKVSDAVVGVANIQQAGLWTEAREAGAGSGVIYKKENGKAYVVTNNHVVEGASEVEVILANGEKVPAEVLGADELSDLAVLEMDGSKVNQVATLGSSSELSVGDTAIAIGNPLGTEFAGSVTKGIISGLERSVEMDLNRDGQADWTTEVIQTDAAINPGNSGGALINSRGEVVGINSMKIAQANVEGIGFAIPIDEAKPIIDQLETNGEVARPFMGISAVGLSTVPEVNKRQTLKLGDEVDNGVVIAEVQSNSPANQAGLQRYDVITTLNGKEISSMIDLRQILYSEVNIGDQVDVTYYREGEKQTTSITLGEQG</sequence>
<dbReference type="PROSITE" id="PS50106">
    <property type="entry name" value="PDZ"/>
    <property type="match status" value="1"/>
</dbReference>
<accession>A0ABS2MYW1</accession>
<comment type="similarity">
    <text evidence="1">Belongs to the peptidase S1C family.</text>
</comment>
<dbReference type="SUPFAM" id="SSF50156">
    <property type="entry name" value="PDZ domain-like"/>
    <property type="match status" value="1"/>
</dbReference>
<keyword evidence="6" id="KW-0812">Transmembrane</keyword>
<dbReference type="InterPro" id="IPR009003">
    <property type="entry name" value="Peptidase_S1_PA"/>
</dbReference>
<evidence type="ECO:0000256" key="4">
    <source>
        <dbReference type="ARBA" id="ARBA00022825"/>
    </source>
</evidence>
<dbReference type="InterPro" id="IPR051201">
    <property type="entry name" value="Chloro_Bact_Ser_Proteases"/>
</dbReference>
<dbReference type="InterPro" id="IPR043504">
    <property type="entry name" value="Peptidase_S1_PA_chymotrypsin"/>
</dbReference>
<organism evidence="8 9">
    <name type="scientific">Aquibacillus albus</name>
    <dbReference type="NCBI Taxonomy" id="1168171"/>
    <lineage>
        <taxon>Bacteria</taxon>
        <taxon>Bacillati</taxon>
        <taxon>Bacillota</taxon>
        <taxon>Bacilli</taxon>
        <taxon>Bacillales</taxon>
        <taxon>Bacillaceae</taxon>
        <taxon>Aquibacillus</taxon>
    </lineage>
</organism>
<dbReference type="InterPro" id="IPR036034">
    <property type="entry name" value="PDZ_sf"/>
</dbReference>
<dbReference type="Pfam" id="PF13365">
    <property type="entry name" value="Trypsin_2"/>
    <property type="match status" value="1"/>
</dbReference>
<reference evidence="8 9" key="1">
    <citation type="submission" date="2021-01" db="EMBL/GenBank/DDBJ databases">
        <title>Genomic Encyclopedia of Type Strains, Phase IV (KMG-IV): sequencing the most valuable type-strain genomes for metagenomic binning, comparative biology and taxonomic classification.</title>
        <authorList>
            <person name="Goeker M."/>
        </authorList>
    </citation>
    <scope>NUCLEOTIDE SEQUENCE [LARGE SCALE GENOMIC DNA]</scope>
    <source>
        <strain evidence="8 9">DSM 23711</strain>
    </source>
</reference>
<feature type="compositionally biased region" description="Low complexity" evidence="5">
    <location>
        <begin position="33"/>
        <end position="45"/>
    </location>
</feature>
<evidence type="ECO:0000256" key="5">
    <source>
        <dbReference type="SAM" id="MobiDB-lite"/>
    </source>
</evidence>
<keyword evidence="9" id="KW-1185">Reference proteome</keyword>
<evidence type="ECO:0000313" key="8">
    <source>
        <dbReference type="EMBL" id="MBM7571108.1"/>
    </source>
</evidence>
<evidence type="ECO:0000256" key="3">
    <source>
        <dbReference type="ARBA" id="ARBA00022801"/>
    </source>
</evidence>
<dbReference type="GO" id="GO:0006508">
    <property type="term" value="P:proteolysis"/>
    <property type="evidence" value="ECO:0007669"/>
    <property type="project" value="UniProtKB-KW"/>
</dbReference>
<feature type="region of interest" description="Disordered" evidence="5">
    <location>
        <begin position="1"/>
        <end position="45"/>
    </location>
</feature>
<comment type="caution">
    <text evidence="8">The sequence shown here is derived from an EMBL/GenBank/DDBJ whole genome shotgun (WGS) entry which is preliminary data.</text>
</comment>